<keyword evidence="5" id="KW-0430">Lectin</keyword>
<keyword evidence="7" id="KW-1015">Disulfide bond</keyword>
<dbReference type="GO" id="GO:0016020">
    <property type="term" value="C:membrane"/>
    <property type="evidence" value="ECO:0007669"/>
    <property type="project" value="InterPro"/>
</dbReference>
<evidence type="ECO:0000313" key="10">
    <source>
        <dbReference type="EMBL" id="SEE51237.1"/>
    </source>
</evidence>
<dbReference type="STRING" id="561176.SAMN04488561_1563"/>
<comment type="similarity">
    <text evidence="2">Belongs to the fucolectin family.</text>
</comment>
<dbReference type="Pfam" id="PF10633">
    <property type="entry name" value="NPCBM_assoc"/>
    <property type="match status" value="1"/>
</dbReference>
<dbReference type="SUPFAM" id="SSF49785">
    <property type="entry name" value="Galactose-binding domain-like"/>
    <property type="match status" value="1"/>
</dbReference>
<dbReference type="InterPro" id="IPR018905">
    <property type="entry name" value="A-galactase_NEW3"/>
</dbReference>
<dbReference type="RefSeq" id="WP_083288540.1">
    <property type="nucleotide sequence ID" value="NZ_FNUC01000003.1"/>
</dbReference>
<dbReference type="GO" id="GO:0010185">
    <property type="term" value="P:regulation of cellular defense response"/>
    <property type="evidence" value="ECO:0007669"/>
    <property type="project" value="UniProtKB-ARBA"/>
</dbReference>
<comment type="function">
    <text evidence="1">Acts as a defensive agent. Recognizes blood group fucosylated oligosaccharides including A, B, H and Lewis B-type antigens. Does not recognize Lewis A antigen and has low affinity for monovalent haptens.</text>
</comment>
<keyword evidence="6" id="KW-0106">Calcium</keyword>
<dbReference type="PANTHER" id="PTHR45713:SF6">
    <property type="entry name" value="F5_8 TYPE C DOMAIN-CONTAINING PROTEIN"/>
    <property type="match status" value="1"/>
</dbReference>
<keyword evidence="8" id="KW-0732">Signal</keyword>
<dbReference type="InterPro" id="IPR015919">
    <property type="entry name" value="Cadherin-like_sf"/>
</dbReference>
<dbReference type="PANTHER" id="PTHR45713">
    <property type="entry name" value="FTP DOMAIN-CONTAINING PROTEIN"/>
    <property type="match status" value="1"/>
</dbReference>
<dbReference type="Gene3D" id="2.60.120.260">
    <property type="entry name" value="Galactose-binding domain-like"/>
    <property type="match status" value="1"/>
</dbReference>
<dbReference type="GO" id="GO:0005509">
    <property type="term" value="F:calcium ion binding"/>
    <property type="evidence" value="ECO:0007669"/>
    <property type="project" value="InterPro"/>
</dbReference>
<dbReference type="InterPro" id="IPR006585">
    <property type="entry name" value="FTP1"/>
</dbReference>
<protein>
    <submittedName>
        <fullName evidence="10">Putative Ig domain-containing protein</fullName>
    </submittedName>
</protein>
<keyword evidence="4" id="KW-0479">Metal-binding</keyword>
<dbReference type="InterPro" id="IPR000421">
    <property type="entry name" value="FA58C"/>
</dbReference>
<feature type="chain" id="PRO_5010370987" evidence="8">
    <location>
        <begin position="31"/>
        <end position="1064"/>
    </location>
</feature>
<evidence type="ECO:0000256" key="8">
    <source>
        <dbReference type="SAM" id="SignalP"/>
    </source>
</evidence>
<dbReference type="SUPFAM" id="SSF49313">
    <property type="entry name" value="Cadherin-like"/>
    <property type="match status" value="1"/>
</dbReference>
<dbReference type="GO" id="GO:0042806">
    <property type="term" value="F:fucose binding"/>
    <property type="evidence" value="ECO:0007669"/>
    <property type="project" value="UniProtKB-ARBA"/>
</dbReference>
<evidence type="ECO:0000256" key="5">
    <source>
        <dbReference type="ARBA" id="ARBA00022734"/>
    </source>
</evidence>
<dbReference type="SMART" id="SM00607">
    <property type="entry name" value="FTP"/>
    <property type="match status" value="1"/>
</dbReference>
<dbReference type="AlphaFoldDB" id="A0A1H5JG89"/>
<evidence type="ECO:0000256" key="7">
    <source>
        <dbReference type="ARBA" id="ARBA00023157"/>
    </source>
</evidence>
<dbReference type="Gene3D" id="2.60.40.10">
    <property type="entry name" value="Immunoglobulins"/>
    <property type="match status" value="1"/>
</dbReference>
<dbReference type="EMBL" id="FNUC01000003">
    <property type="protein sequence ID" value="SEE51237.1"/>
    <property type="molecule type" value="Genomic_DNA"/>
</dbReference>
<dbReference type="InterPro" id="IPR008979">
    <property type="entry name" value="Galactose-bd-like_sf"/>
</dbReference>
<accession>A0A1H5JG89</accession>
<sequence length="1064" mass="112157">MFLIKRPDRLAALAAIGGLAAAALTAPTGAATGTPAVDPSSSAIVVDAGYLRLGMDRSGQVTSLVDMRSARDHIATGQGTAPLVSLLVDGTQVMPSALRSGGSKLTFTGAGGFEVVVEVEDRTTYTTFEITEATAPNGGDLQAVLWGPLPTSITHTLGESVGIVRDTEFALGMKPLTDRTEGGWPRELWNTPTGWQNQVAGNPSKVTVAPLEEWSVGARTPWGTLLRAFTFDYTKPRTRMAVSYGGTPFPMPVGTLPADIANVTGSKIALYGTTPDMAPTVLSNIAQEQDLPYPTIGGQWQKTAQATNQSMLILEDLDTGNVAQGAQFAVAGGMSLIDGLRGVGGPWRTNGHYQFHSAFGGSDSEATELVNTAEAHGVRVAVHTLSSFIDGDDPYVVSPANDDLAYGLSTTLAQGIGTTGNTIYLTSCAPLDTTMPGDRIRIDDEFLAYGGYREVNGQCEVTGVVRGRWSSAAAAHETGATVRRVGRNPYGGAIGGLPIIDAIATRFATVWNTTGIAGMSFDGLEEAATTGWGSYGISRLVNGTFRQQTNPDGFISETSRMTSNVWDALSRASWGESFNNIDQLFINNLYYDANYLPGALGWIHISGHSNVQSVEDLLARGAGLNAGANFRAWIASLEGGPNTAKVLEAIKQWETARNLGAFTAEQRAKLQDRSTHWHLSVVTPGERWSLQELNAAGQPVGDPQAVVAPTPELDAGPLPAAARGALYEARVTTNTPTTTRYAVTSGTLPEGLVLNADTGGIVGRPDALGTARFTITAYQSAGLPTAQRDYEIDVARTPEPHLTLTTAGSAAPGVTTQAETRLTVHGSKPITDVQVTLTAPAGWTVEATALATFGRLPQPGGTRGRISPSETVTTTWQVSIPADAVVGEQELTATVHYVDRNSQRSVSATTSLQVALENAALGKEATQKSTLWDSPASNAVDGNTDGRFSGGSITHTAVPETEAWWQVDLGTSRTIDSVDIWNGTEYYGNRMKDFWVIASDQPITTDSLAEARATPGATAIMVAALTGRPSVVDVPDGTTARYVRIQLASTINPLSLAEVQVHVR</sequence>
<dbReference type="Pfam" id="PF05345">
    <property type="entry name" value="He_PIG"/>
    <property type="match status" value="1"/>
</dbReference>
<evidence type="ECO:0000256" key="4">
    <source>
        <dbReference type="ARBA" id="ARBA00022723"/>
    </source>
</evidence>
<dbReference type="Pfam" id="PF22633">
    <property type="entry name" value="F5_F8_type_C_2"/>
    <property type="match status" value="1"/>
</dbReference>
<evidence type="ECO:0000256" key="2">
    <source>
        <dbReference type="ARBA" id="ARBA00010147"/>
    </source>
</evidence>
<evidence type="ECO:0000256" key="1">
    <source>
        <dbReference type="ARBA" id="ARBA00002219"/>
    </source>
</evidence>
<feature type="domain" description="F5/8 type C" evidence="9">
    <location>
        <begin position="909"/>
        <end position="1064"/>
    </location>
</feature>
<reference evidence="11" key="1">
    <citation type="submission" date="2016-10" db="EMBL/GenBank/DDBJ databases">
        <authorList>
            <person name="Varghese N."/>
            <person name="Submissions S."/>
        </authorList>
    </citation>
    <scope>NUCLEOTIDE SEQUENCE [LARGE SCALE GENOMIC DNA]</scope>
    <source>
        <strain evidence="11">DSM 45237</strain>
    </source>
</reference>
<evidence type="ECO:0000256" key="3">
    <source>
        <dbReference type="ARBA" id="ARBA00011233"/>
    </source>
</evidence>
<organism evidence="10 11">
    <name type="scientific">Jiangella alba</name>
    <dbReference type="NCBI Taxonomy" id="561176"/>
    <lineage>
        <taxon>Bacteria</taxon>
        <taxon>Bacillati</taxon>
        <taxon>Actinomycetota</taxon>
        <taxon>Actinomycetes</taxon>
        <taxon>Jiangellales</taxon>
        <taxon>Jiangellaceae</taxon>
        <taxon>Jiangella</taxon>
    </lineage>
</organism>
<name>A0A1H5JG89_9ACTN</name>
<gene>
    <name evidence="10" type="ORF">SAMN04488561_1563</name>
</gene>
<dbReference type="Proteomes" id="UP000181980">
    <property type="component" value="Unassembled WGS sequence"/>
</dbReference>
<dbReference type="InterPro" id="IPR051941">
    <property type="entry name" value="BG_Antigen-Binding_Lectin"/>
</dbReference>
<proteinExistence type="inferred from homology"/>
<dbReference type="OrthoDB" id="2484068at2"/>
<keyword evidence="11" id="KW-1185">Reference proteome</keyword>
<evidence type="ECO:0000259" key="9">
    <source>
        <dbReference type="PROSITE" id="PS50022"/>
    </source>
</evidence>
<feature type="signal peptide" evidence="8">
    <location>
        <begin position="1"/>
        <end position="30"/>
    </location>
</feature>
<evidence type="ECO:0000313" key="11">
    <source>
        <dbReference type="Proteomes" id="UP000181980"/>
    </source>
</evidence>
<dbReference type="InterPro" id="IPR013783">
    <property type="entry name" value="Ig-like_fold"/>
</dbReference>
<comment type="subunit">
    <text evidence="3">Homotrimer.</text>
</comment>
<dbReference type="GO" id="GO:0005975">
    <property type="term" value="P:carbohydrate metabolic process"/>
    <property type="evidence" value="ECO:0007669"/>
    <property type="project" value="UniProtKB-ARBA"/>
</dbReference>
<evidence type="ECO:0000256" key="6">
    <source>
        <dbReference type="ARBA" id="ARBA00022837"/>
    </source>
</evidence>
<dbReference type="PROSITE" id="PS50022">
    <property type="entry name" value="FA58C_3"/>
    <property type="match status" value="1"/>
</dbReference>